<name>A0AAE5X5R4_9BRAD</name>
<dbReference type="KEGG" id="bgz:XH91_29810"/>
<protein>
    <submittedName>
        <fullName evidence="4">CHAT domain-containing protein</fullName>
    </submittedName>
</protein>
<organism evidence="3 5">
    <name type="scientific">Bradyrhizobium guangzhouense</name>
    <dbReference type="NCBI Taxonomy" id="1325095"/>
    <lineage>
        <taxon>Bacteria</taxon>
        <taxon>Pseudomonadati</taxon>
        <taxon>Pseudomonadota</taxon>
        <taxon>Alphaproteobacteria</taxon>
        <taxon>Hyphomicrobiales</taxon>
        <taxon>Nitrobacteraceae</taxon>
        <taxon>Bradyrhizobium</taxon>
    </lineage>
</organism>
<keyword evidence="6" id="KW-1185">Reference proteome</keyword>
<reference evidence="3 5" key="1">
    <citation type="submission" date="2018-06" db="EMBL/GenBank/DDBJ databases">
        <title>Comparative genomics of rhizobia nodulating Arachis hypogaea in China.</title>
        <authorList>
            <person name="Li Y."/>
        </authorList>
    </citation>
    <scope>NUCLEOTIDE SEQUENCE [LARGE SCALE GENOMIC DNA]</scope>
    <source>
        <strain evidence="3 5">CCBAU 51670</strain>
    </source>
</reference>
<evidence type="ECO:0000256" key="1">
    <source>
        <dbReference type="SAM" id="MobiDB-lite"/>
    </source>
</evidence>
<accession>A0AAE5X5R4</accession>
<evidence type="ECO:0000313" key="4">
    <source>
        <dbReference type="EMBL" id="RXH15840.1"/>
    </source>
</evidence>
<feature type="region of interest" description="Disordered" evidence="1">
    <location>
        <begin position="28"/>
        <end position="62"/>
    </location>
</feature>
<dbReference type="AlphaFoldDB" id="A0AAE5X5R4"/>
<evidence type="ECO:0000313" key="6">
    <source>
        <dbReference type="Proteomes" id="UP000290401"/>
    </source>
</evidence>
<feature type="domain" description="CHAT" evidence="2">
    <location>
        <begin position="219"/>
        <end position="505"/>
    </location>
</feature>
<evidence type="ECO:0000313" key="3">
    <source>
        <dbReference type="EMBL" id="QAU49143.1"/>
    </source>
</evidence>
<dbReference type="EMBL" id="CP030053">
    <property type="protein sequence ID" value="QAU49143.1"/>
    <property type="molecule type" value="Genomic_DNA"/>
</dbReference>
<reference evidence="4 6" key="2">
    <citation type="submission" date="2018-10" db="EMBL/GenBank/DDBJ databases">
        <title>Bradyrhizobium sp. nov., effective nodules isolated from peanut in China.</title>
        <authorList>
            <person name="Li Y."/>
        </authorList>
    </citation>
    <scope>NUCLEOTIDE SEQUENCE [LARGE SCALE GENOMIC DNA]</scope>
    <source>
        <strain evidence="4 6">CCBAU 53426</strain>
    </source>
</reference>
<evidence type="ECO:0000259" key="2">
    <source>
        <dbReference type="Pfam" id="PF12770"/>
    </source>
</evidence>
<evidence type="ECO:0000313" key="5">
    <source>
        <dbReference type="Proteomes" id="UP000288972"/>
    </source>
</evidence>
<dbReference type="InterPro" id="IPR024983">
    <property type="entry name" value="CHAT_dom"/>
</dbReference>
<proteinExistence type="predicted"/>
<dbReference type="Proteomes" id="UP000290401">
    <property type="component" value="Unassembled WGS sequence"/>
</dbReference>
<sequence>MAIHHLGNARDGQRVGHLGHAARSRLLARQGSGPRLDGQEACESRRAQHHRRPDRSQALRQPCLFPVRRRRFSDGSRRDEVHRSRAQSECTRWIWLQRPPKGPDHHRAPRTSTCSKTSSLMPSGFAIAWEAGASAQVELFSPDLDGAAADNDYRFKFSPPMRRTLRPPITGLQLGDRELGPIVDRLNKLGEALDARRQPDGTAAAPAAAGNAILAKAQEAGTLLHTLIIPSDVQMELGSDNLFLEIGIDEALLEFPWELLHDGTDFFGLTHSIGRFVNVSKATIPSQNRPEPIGIKPLSILLISVPTPQPRQTATGNLIYQTLPGAVQETDEITRAITALGSDAELDVLSGRGATWTAVAMALKSKRYHIVHYSGHAYFDNQKPMNSSLVLDDEDMATGAIKQFCKQPPVLFFINGCESGVGRGTGSAWKNRYDIFGLARAFLDTGAYLLGSRHQVGDGGAAMFAKSFYAQVLNEKPIGTAVREARRACKTAGDFVWASYVYYGDPRIRFCKVGNPRPGG</sequence>
<gene>
    <name evidence="4" type="ORF">EAS56_07375</name>
    <name evidence="3" type="ORF">XH91_29810</name>
</gene>
<dbReference type="Pfam" id="PF12770">
    <property type="entry name" value="CHAT"/>
    <property type="match status" value="1"/>
</dbReference>
<dbReference type="Proteomes" id="UP000288972">
    <property type="component" value="Chromosome"/>
</dbReference>
<dbReference type="EMBL" id="RDQZ01000004">
    <property type="protein sequence ID" value="RXH15840.1"/>
    <property type="molecule type" value="Genomic_DNA"/>
</dbReference>